<proteinExistence type="predicted"/>
<evidence type="ECO:0000313" key="6">
    <source>
        <dbReference type="EMBL" id="ALU24755.1"/>
    </source>
</evidence>
<keyword evidence="4" id="KW-1133">Transmembrane helix</keyword>
<keyword evidence="1" id="KW-0805">Transcription regulation</keyword>
<feature type="domain" description="HTH araC/xylS-type" evidence="5">
    <location>
        <begin position="218"/>
        <end position="320"/>
    </location>
</feature>
<reference evidence="6 7" key="1">
    <citation type="journal article" date="2016" name="J. Zhejiang Univ. Sci. B">
        <title>Antibiotic resistance mechanisms of Myroides sp.</title>
        <authorList>
            <person name="Hu S."/>
            <person name="Yuan S."/>
            <person name="Qu H."/>
            <person name="Jiang T."/>
            <person name="Zhou Y."/>
            <person name="Wang M."/>
            <person name="Ming D."/>
        </authorList>
    </citation>
    <scope>NUCLEOTIDE SEQUENCE [LARGE SCALE GENOMIC DNA]</scope>
    <source>
        <strain evidence="6 7">PR63039</strain>
    </source>
</reference>
<keyword evidence="2" id="KW-0238">DNA-binding</keyword>
<dbReference type="Proteomes" id="UP000069030">
    <property type="component" value="Chromosome"/>
</dbReference>
<dbReference type="GO" id="GO:0043565">
    <property type="term" value="F:sequence-specific DNA binding"/>
    <property type="evidence" value="ECO:0007669"/>
    <property type="project" value="InterPro"/>
</dbReference>
<evidence type="ECO:0000259" key="5">
    <source>
        <dbReference type="PROSITE" id="PS01124"/>
    </source>
</evidence>
<dbReference type="AlphaFoldDB" id="A0AAI8G3C0"/>
<organism evidence="6 7">
    <name type="scientific">Myroides odoratimimus</name>
    <dbReference type="NCBI Taxonomy" id="76832"/>
    <lineage>
        <taxon>Bacteria</taxon>
        <taxon>Pseudomonadati</taxon>
        <taxon>Bacteroidota</taxon>
        <taxon>Flavobacteriia</taxon>
        <taxon>Flavobacteriales</taxon>
        <taxon>Flavobacteriaceae</taxon>
        <taxon>Myroides</taxon>
    </lineage>
</organism>
<name>A0AAI8G3C0_9FLAO</name>
<feature type="transmembrane region" description="Helical" evidence="4">
    <location>
        <begin position="89"/>
        <end position="109"/>
    </location>
</feature>
<gene>
    <name evidence="6" type="ORF">AS202_00450</name>
</gene>
<accession>A0AAI8G3C0</accession>
<evidence type="ECO:0000256" key="4">
    <source>
        <dbReference type="SAM" id="Phobius"/>
    </source>
</evidence>
<dbReference type="SUPFAM" id="SSF46689">
    <property type="entry name" value="Homeodomain-like"/>
    <property type="match status" value="1"/>
</dbReference>
<evidence type="ECO:0000313" key="7">
    <source>
        <dbReference type="Proteomes" id="UP000069030"/>
    </source>
</evidence>
<dbReference type="GO" id="GO:0003700">
    <property type="term" value="F:DNA-binding transcription factor activity"/>
    <property type="evidence" value="ECO:0007669"/>
    <property type="project" value="InterPro"/>
</dbReference>
<dbReference type="Gene3D" id="1.10.10.60">
    <property type="entry name" value="Homeodomain-like"/>
    <property type="match status" value="2"/>
</dbReference>
<dbReference type="RefSeq" id="WP_058699008.1">
    <property type="nucleotide sequence ID" value="NZ_CP013690.1"/>
</dbReference>
<dbReference type="EMBL" id="CP013690">
    <property type="protein sequence ID" value="ALU24755.1"/>
    <property type="molecule type" value="Genomic_DNA"/>
</dbReference>
<keyword evidence="3" id="KW-0804">Transcription</keyword>
<protein>
    <recommendedName>
        <fullName evidence="5">HTH araC/xylS-type domain-containing protein</fullName>
    </recommendedName>
</protein>
<dbReference type="PROSITE" id="PS01124">
    <property type="entry name" value="HTH_ARAC_FAMILY_2"/>
    <property type="match status" value="1"/>
</dbReference>
<evidence type="ECO:0000256" key="2">
    <source>
        <dbReference type="ARBA" id="ARBA00023125"/>
    </source>
</evidence>
<evidence type="ECO:0000256" key="3">
    <source>
        <dbReference type="ARBA" id="ARBA00023163"/>
    </source>
</evidence>
<feature type="transmembrane region" description="Helical" evidence="4">
    <location>
        <begin position="121"/>
        <end position="145"/>
    </location>
</feature>
<dbReference type="PANTHER" id="PTHR43280">
    <property type="entry name" value="ARAC-FAMILY TRANSCRIPTIONAL REGULATOR"/>
    <property type="match status" value="1"/>
</dbReference>
<dbReference type="InterPro" id="IPR018060">
    <property type="entry name" value="HTH_AraC"/>
</dbReference>
<feature type="transmembrane region" description="Helical" evidence="4">
    <location>
        <begin position="20"/>
        <end position="52"/>
    </location>
</feature>
<dbReference type="Pfam" id="PF12833">
    <property type="entry name" value="HTH_18"/>
    <property type="match status" value="1"/>
</dbReference>
<keyword evidence="4" id="KW-0472">Membrane</keyword>
<dbReference type="PANTHER" id="PTHR43280:SF29">
    <property type="entry name" value="ARAC-FAMILY TRANSCRIPTIONAL REGULATOR"/>
    <property type="match status" value="1"/>
</dbReference>
<dbReference type="InterPro" id="IPR009057">
    <property type="entry name" value="Homeodomain-like_sf"/>
</dbReference>
<dbReference type="KEGG" id="mod:AS202_00450"/>
<feature type="transmembrane region" description="Helical" evidence="4">
    <location>
        <begin position="64"/>
        <end position="83"/>
    </location>
</feature>
<dbReference type="SMART" id="SM00342">
    <property type="entry name" value="HTH_ARAC"/>
    <property type="match status" value="1"/>
</dbReference>
<sequence>MKFLSNPYNAKSDKAIFETIVQLTIVLVALQLLLSLININITFGYFILPIIYVMIKYDRTEVNIFNKLQLHFIGTLGVLLLAFSEMKMLYEIVNLLFLTGYLFAICKNINSVHAKNLSYKAFNFISFFSFYAIAGTVICFFYFLMDLFDKSYGVTSSFLFGGIDFFAILFSALTLIVSRSEETVDNETREVTNKIIQAPVLNVVVADVLETEMSGQVESIIQYFENSEEYLETHFSLDHLAKEVEMSKHQVSEVINHDMNTSFYQLLAKYRINHAKFLIEKKQNLTIEAIVDECGFSSKSTFNKYFKYFVGQTPSGYRSLVA</sequence>
<feature type="transmembrane region" description="Helical" evidence="4">
    <location>
        <begin position="157"/>
        <end position="177"/>
    </location>
</feature>
<keyword evidence="4" id="KW-0812">Transmembrane</keyword>
<evidence type="ECO:0000256" key="1">
    <source>
        <dbReference type="ARBA" id="ARBA00023015"/>
    </source>
</evidence>